<name>A0A485M7G5_9CRUS</name>
<dbReference type="EMBL" id="LR536610">
    <property type="protein sequence ID" value="VFU78745.1"/>
    <property type="molecule type" value="Genomic_DNA"/>
</dbReference>
<dbReference type="AlphaFoldDB" id="A0A485M7G5"/>
<keyword evidence="1" id="KW-0812">Transmembrane</keyword>
<keyword evidence="1" id="KW-1133">Transmembrane helix</keyword>
<evidence type="ECO:0000256" key="1">
    <source>
        <dbReference type="SAM" id="Phobius"/>
    </source>
</evidence>
<evidence type="ECO:0000313" key="2">
    <source>
        <dbReference type="EMBL" id="VFU78745.1"/>
    </source>
</evidence>
<gene>
    <name evidence="2" type="primary">atp8</name>
    <name evidence="2" type="ORF">PHEZMT01_0025</name>
</gene>
<reference evidence="2" key="1">
    <citation type="submission" date="2019-03" db="EMBL/GenBank/DDBJ databases">
        <authorList>
            <person name="Lefebure T."/>
            <person name="Lefebure T."/>
        </authorList>
    </citation>
    <scope>NUCLEOTIDE SEQUENCE [LARGE SCALE GENOMIC DNA]</scope>
</reference>
<organism evidence="2">
    <name type="scientific">Proasellus hercegovinensis</name>
    <dbReference type="NCBI Taxonomy" id="1281977"/>
    <lineage>
        <taxon>Eukaryota</taxon>
        <taxon>Metazoa</taxon>
        <taxon>Ecdysozoa</taxon>
        <taxon>Arthropoda</taxon>
        <taxon>Crustacea</taxon>
        <taxon>Multicrustacea</taxon>
        <taxon>Malacostraca</taxon>
        <taxon>Eumalacostraca</taxon>
        <taxon>Peracarida</taxon>
        <taxon>Isopoda</taxon>
        <taxon>Asellota</taxon>
        <taxon>Aselloidea</taxon>
        <taxon>Asellidae</taxon>
        <taxon>Proasellus</taxon>
    </lineage>
</organism>
<proteinExistence type="predicted"/>
<keyword evidence="2" id="KW-0496">Mitochondrion</keyword>
<geneLocation type="mitochondrion" evidence="2"/>
<sequence>MAPLMWYILLTLFYSTLILFMVKLYFYSSETTALQSSLPNKPQEPAWLW</sequence>
<keyword evidence="1" id="KW-0472">Membrane</keyword>
<accession>A0A485M7G5</accession>
<feature type="transmembrane region" description="Helical" evidence="1">
    <location>
        <begin position="6"/>
        <end position="26"/>
    </location>
</feature>
<protein>
    <submittedName>
        <fullName evidence="2">ATP synthase 8</fullName>
    </submittedName>
</protein>